<dbReference type="Pfam" id="PF13180">
    <property type="entry name" value="PDZ_2"/>
    <property type="match status" value="1"/>
</dbReference>
<keyword evidence="3" id="KW-0378">Hydrolase</keyword>
<proteinExistence type="inferred from homology"/>
<dbReference type="SUPFAM" id="SSF50494">
    <property type="entry name" value="Trypsin-like serine proteases"/>
    <property type="match status" value="1"/>
</dbReference>
<evidence type="ECO:0000313" key="6">
    <source>
        <dbReference type="Proteomes" id="UP000199041"/>
    </source>
</evidence>
<dbReference type="InterPro" id="IPR001478">
    <property type="entry name" value="PDZ"/>
</dbReference>
<dbReference type="SMART" id="SM00228">
    <property type="entry name" value="PDZ"/>
    <property type="match status" value="2"/>
</dbReference>
<evidence type="ECO:0000256" key="3">
    <source>
        <dbReference type="ARBA" id="ARBA00022801"/>
    </source>
</evidence>
<dbReference type="Pfam" id="PF13365">
    <property type="entry name" value="Trypsin_2"/>
    <property type="match status" value="1"/>
</dbReference>
<dbReference type="GO" id="GO:0006508">
    <property type="term" value="P:proteolysis"/>
    <property type="evidence" value="ECO:0007669"/>
    <property type="project" value="UniProtKB-KW"/>
</dbReference>
<protein>
    <submittedName>
        <fullName evidence="5">Do/DeqQ family serine protease</fullName>
    </submittedName>
</protein>
<dbReference type="SUPFAM" id="SSF50156">
    <property type="entry name" value="PDZ domain-like"/>
    <property type="match status" value="2"/>
</dbReference>
<sequence length="514" mass="54435">MKWKNVLFVVFISAATAIGSVWGFSKYQRMQTAGTQEPGKLPANYASFFDKSSAPSSAIDFTAASASATPAVVHIKVETKSRKVTNNLPSSPFGDLFGDDSPFGDFFGGPRVQTIPGERASGSGVIISDDGYIVTNNHVVANADKITVTTSDKKTYKARVIGTDPSSDLAVVKIEASHLPYLVYGNSDDLKLGQWVIAIGYPFTLDVTVTAGIVSAKARDIGLGRSKSNGSATTIESYIQTDAAVNPGNSGGALINTDGQLIGINSAIASPTGSFTGYSFAIPVNIAKKVVNDIIKYGAVQRGYIGITFLDITTLSDEQKKELKIDNYNTGLYVGDVSEDGAAQAAGLKKGDVITAINDRPVNNSGQMSAIMGEKKPGDKLNVTYMRDGKQLQGTLTLKNSLGTYKQMTAEEASSSKLGADLVTLTPEQASKYGINGGVQVTNLKDGAFKKAKIQNGFIIISIDGQTVHKAEDARKILKESTGLIQLRGIYPDGDAIYGYPLRLDNEDSDNSGN</sequence>
<dbReference type="Proteomes" id="UP000199041">
    <property type="component" value="Unassembled WGS sequence"/>
</dbReference>
<dbReference type="InterPro" id="IPR009003">
    <property type="entry name" value="Peptidase_S1_PA"/>
</dbReference>
<evidence type="ECO:0000256" key="1">
    <source>
        <dbReference type="ARBA" id="ARBA00010541"/>
    </source>
</evidence>
<dbReference type="PRINTS" id="PR00834">
    <property type="entry name" value="PROTEASES2C"/>
</dbReference>
<dbReference type="OrthoDB" id="9758917at2"/>
<comment type="similarity">
    <text evidence="1">Belongs to the peptidase S1C family.</text>
</comment>
<dbReference type="RefSeq" id="WP_091392903.1">
    <property type="nucleotide sequence ID" value="NZ_FNQY01000002.1"/>
</dbReference>
<feature type="domain" description="PDZ" evidence="4">
    <location>
        <begin position="294"/>
        <end position="389"/>
    </location>
</feature>
<evidence type="ECO:0000313" key="5">
    <source>
        <dbReference type="EMBL" id="SDZ80887.1"/>
    </source>
</evidence>
<organism evidence="5 6">
    <name type="scientific">Arachidicoccus rhizosphaerae</name>
    <dbReference type="NCBI Taxonomy" id="551991"/>
    <lineage>
        <taxon>Bacteria</taxon>
        <taxon>Pseudomonadati</taxon>
        <taxon>Bacteroidota</taxon>
        <taxon>Chitinophagia</taxon>
        <taxon>Chitinophagales</taxon>
        <taxon>Chitinophagaceae</taxon>
        <taxon>Arachidicoccus</taxon>
    </lineage>
</organism>
<dbReference type="PANTHER" id="PTHR22939:SF129">
    <property type="entry name" value="SERINE PROTEASE HTRA2, MITOCHONDRIAL"/>
    <property type="match status" value="1"/>
</dbReference>
<accession>A0A1H3W176</accession>
<dbReference type="AlphaFoldDB" id="A0A1H3W176"/>
<dbReference type="Gene3D" id="2.40.10.120">
    <property type="match status" value="1"/>
</dbReference>
<keyword evidence="6" id="KW-1185">Reference proteome</keyword>
<dbReference type="Gene3D" id="2.30.42.10">
    <property type="match status" value="2"/>
</dbReference>
<name>A0A1H3W176_9BACT</name>
<dbReference type="EMBL" id="FNQY01000002">
    <property type="protein sequence ID" value="SDZ80887.1"/>
    <property type="molecule type" value="Genomic_DNA"/>
</dbReference>
<dbReference type="GO" id="GO:0004252">
    <property type="term" value="F:serine-type endopeptidase activity"/>
    <property type="evidence" value="ECO:0007669"/>
    <property type="project" value="InterPro"/>
</dbReference>
<keyword evidence="2 5" id="KW-0645">Protease</keyword>
<gene>
    <name evidence="5" type="ORF">SAMN05192529_10253</name>
</gene>
<dbReference type="InterPro" id="IPR036034">
    <property type="entry name" value="PDZ_sf"/>
</dbReference>
<dbReference type="InterPro" id="IPR001940">
    <property type="entry name" value="Peptidase_S1C"/>
</dbReference>
<dbReference type="PROSITE" id="PS50106">
    <property type="entry name" value="PDZ"/>
    <property type="match status" value="1"/>
</dbReference>
<dbReference type="STRING" id="551991.SAMN05192529_10253"/>
<evidence type="ECO:0000256" key="2">
    <source>
        <dbReference type="ARBA" id="ARBA00022670"/>
    </source>
</evidence>
<dbReference type="PANTHER" id="PTHR22939">
    <property type="entry name" value="SERINE PROTEASE FAMILY S1C HTRA-RELATED"/>
    <property type="match status" value="1"/>
</dbReference>
<reference evidence="5 6" key="1">
    <citation type="submission" date="2016-10" db="EMBL/GenBank/DDBJ databases">
        <authorList>
            <person name="de Groot N.N."/>
        </authorList>
    </citation>
    <scope>NUCLEOTIDE SEQUENCE [LARGE SCALE GENOMIC DNA]</scope>
    <source>
        <strain evidence="5 6">Vu-144</strain>
    </source>
</reference>
<evidence type="ECO:0000259" key="4">
    <source>
        <dbReference type="PROSITE" id="PS50106"/>
    </source>
</evidence>